<dbReference type="CDD" id="cd15491">
    <property type="entry name" value="selB_III"/>
    <property type="match status" value="1"/>
</dbReference>
<keyword evidence="12" id="KW-1185">Reference proteome</keyword>
<dbReference type="Gene3D" id="1.10.10.10">
    <property type="entry name" value="Winged helix-like DNA-binding domain superfamily/Winged helix DNA-binding domain"/>
    <property type="match status" value="1"/>
</dbReference>
<dbReference type="Gene3D" id="1.10.10.2770">
    <property type="match status" value="1"/>
</dbReference>
<keyword evidence="4" id="KW-0547">Nucleotide-binding</keyword>
<dbReference type="Pfam" id="PF25461">
    <property type="entry name" value="Beta-barrel_SelB"/>
    <property type="match status" value="1"/>
</dbReference>
<feature type="domain" description="Tr-type G" evidence="10">
    <location>
        <begin position="2"/>
        <end position="172"/>
    </location>
</feature>
<dbReference type="SUPFAM" id="SSF46785">
    <property type="entry name" value="Winged helix' DNA-binding domain"/>
    <property type="match status" value="1"/>
</dbReference>
<dbReference type="InterPro" id="IPR000795">
    <property type="entry name" value="T_Tr_GTP-bd_dom"/>
</dbReference>
<dbReference type="InterPro" id="IPR036390">
    <property type="entry name" value="WH_DNA-bd_sf"/>
</dbReference>
<sequence>MQKHFTVGLAGHVDHGKTTLTKALTGVDTDRLKEEKERQISIEPGFAPLHLEQGIVSIVDVPGHERFIRQMIAGVSGIDLMLLVVAADEGVMPQTREHLDILKLLGVGQGIVVMTKVHAMPEDLRELVEEEIREALQGTVFADAPILQVDSLDGTGIVEVKSAIAARLAETKERNHTVPFRMSIDQVFTIKGSGTVVRGTVTEGIVREGEHLSLLPVGTEVRVRQVQVHGQAQTEARAGQRAALNLAGLGKDEVARGDVLAAPDTCPVTEVVDVRVDWLAEVQHGIKQRSLVKCHMGTAEVMAKVVFFDRNEAEGGQEGVLCQLRLEQPVASKRGDHFILRRPSPVETLGGGTVIDPQGGKYRFGQETVEQLARKLEGTPMERIQAVLQREKLLEKRELLALASITEAELEEANLIAISAAFTSQAVAAEAAAALQAEVGAYHENHPMRPGISKAQLLERVPYPKRLLEQVLPQACEVIGQHVALHNFIPHFPGKWAKRMERALETLRQDGFEAKLWDVYMKEAGIPQPEAEELSHYLLRTGQLYLLDKQPVSAEVLQDGIAKLRAASGASFSIQEAKDVLGLSRKTAIPFLELLDNLGLTERKENRREWRESHEGAFAPAAARP</sequence>
<dbReference type="NCBIfam" id="TIGR00475">
    <property type="entry name" value="selB"/>
    <property type="match status" value="1"/>
</dbReference>
<accession>A0AA41X3G3</accession>
<evidence type="ECO:0000313" key="11">
    <source>
        <dbReference type="EMBL" id="MCP8968032.1"/>
    </source>
</evidence>
<evidence type="ECO:0000256" key="9">
    <source>
        <dbReference type="SAM" id="MobiDB-lite"/>
    </source>
</evidence>
<dbReference type="Proteomes" id="UP001156102">
    <property type="component" value="Unassembled WGS sequence"/>
</dbReference>
<comment type="caution">
    <text evidence="11">The sequence shown here is derived from an EMBL/GenBank/DDBJ whole genome shotgun (WGS) entry which is preliminary data.</text>
</comment>
<evidence type="ECO:0000256" key="5">
    <source>
        <dbReference type="ARBA" id="ARBA00022917"/>
    </source>
</evidence>
<dbReference type="GO" id="GO:0005829">
    <property type="term" value="C:cytosol"/>
    <property type="evidence" value="ECO:0007669"/>
    <property type="project" value="TreeGrafter"/>
</dbReference>
<comment type="function">
    <text evidence="7">Translation factor necessary for the incorporation of selenocysteine into proteins. It probably replaces EF-Tu for the insertion of selenocysteine directed by the UGA codon. SelB binds GTP and GDP.</text>
</comment>
<dbReference type="InterPro" id="IPR057335">
    <property type="entry name" value="Beta-barrel_SelB"/>
</dbReference>
<dbReference type="CDD" id="cd03696">
    <property type="entry name" value="SelB_II"/>
    <property type="match status" value="1"/>
</dbReference>
<dbReference type="InterPro" id="IPR015191">
    <property type="entry name" value="SelB_WHD4"/>
</dbReference>
<dbReference type="InterPro" id="IPR009001">
    <property type="entry name" value="Transl_elong_EF1A/Init_IF2_C"/>
</dbReference>
<dbReference type="Pfam" id="PF09107">
    <property type="entry name" value="WHD_3rd_SelB"/>
    <property type="match status" value="1"/>
</dbReference>
<keyword evidence="6" id="KW-0342">GTP-binding</keyword>
<evidence type="ECO:0000256" key="2">
    <source>
        <dbReference type="ARBA" id="ARBA00015953"/>
    </source>
</evidence>
<keyword evidence="5" id="KW-0648">Protein biosynthesis</keyword>
<dbReference type="AlphaFoldDB" id="A0AA41X3G3"/>
<evidence type="ECO:0000256" key="6">
    <source>
        <dbReference type="ARBA" id="ARBA00023134"/>
    </source>
</evidence>
<dbReference type="SUPFAM" id="SSF50465">
    <property type="entry name" value="EF-Tu/eEF-1alpha/eIF2-gamma C-terminal domain"/>
    <property type="match status" value="1"/>
</dbReference>
<dbReference type="GO" id="GO:0005525">
    <property type="term" value="F:GTP binding"/>
    <property type="evidence" value="ECO:0007669"/>
    <property type="project" value="UniProtKB-KW"/>
</dbReference>
<reference evidence="11" key="1">
    <citation type="submission" date="2022-07" db="EMBL/GenBank/DDBJ databases">
        <authorList>
            <person name="Li W.-J."/>
            <person name="Deng Q.-Q."/>
        </authorList>
    </citation>
    <scope>NUCLEOTIDE SEQUENCE</scope>
    <source>
        <strain evidence="11">SYSU M60031</strain>
    </source>
</reference>
<dbReference type="GO" id="GO:0003924">
    <property type="term" value="F:GTPase activity"/>
    <property type="evidence" value="ECO:0007669"/>
    <property type="project" value="InterPro"/>
</dbReference>
<dbReference type="RefSeq" id="WP_254757933.1">
    <property type="nucleotide sequence ID" value="NZ_JANCLT010000002.1"/>
</dbReference>
<protein>
    <recommendedName>
        <fullName evidence="2">Selenocysteine-specific elongation factor</fullName>
    </recommendedName>
    <alternativeName>
        <fullName evidence="8">SelB translation factor</fullName>
    </alternativeName>
</protein>
<dbReference type="InterPro" id="IPR027417">
    <property type="entry name" value="P-loop_NTPase"/>
</dbReference>
<evidence type="ECO:0000256" key="8">
    <source>
        <dbReference type="ARBA" id="ARBA00031615"/>
    </source>
</evidence>
<keyword evidence="11" id="KW-0251">Elongation factor</keyword>
<name>A0AA41X3G3_9BACI</name>
<dbReference type="NCBIfam" id="TIGR00231">
    <property type="entry name" value="small_GTP"/>
    <property type="match status" value="1"/>
</dbReference>
<dbReference type="Pfam" id="PF00009">
    <property type="entry name" value="GTP_EFTU"/>
    <property type="match status" value="1"/>
</dbReference>
<dbReference type="Gene3D" id="2.40.30.10">
    <property type="entry name" value="Translation factors"/>
    <property type="match status" value="1"/>
</dbReference>
<keyword evidence="3" id="KW-0963">Cytoplasm</keyword>
<dbReference type="SUPFAM" id="SSF52540">
    <property type="entry name" value="P-loop containing nucleoside triphosphate hydrolases"/>
    <property type="match status" value="1"/>
</dbReference>
<dbReference type="InterPro" id="IPR004535">
    <property type="entry name" value="Transl_elong_SelB"/>
</dbReference>
<dbReference type="InterPro" id="IPR005225">
    <property type="entry name" value="Small_GTP-bd"/>
</dbReference>
<evidence type="ECO:0000256" key="3">
    <source>
        <dbReference type="ARBA" id="ARBA00022490"/>
    </source>
</evidence>
<dbReference type="CDD" id="cd04171">
    <property type="entry name" value="SelB"/>
    <property type="match status" value="1"/>
</dbReference>
<dbReference type="InterPro" id="IPR009000">
    <property type="entry name" value="Transl_B-barrel_sf"/>
</dbReference>
<dbReference type="SUPFAM" id="SSF50447">
    <property type="entry name" value="Translation proteins"/>
    <property type="match status" value="1"/>
</dbReference>
<dbReference type="InterPro" id="IPR050055">
    <property type="entry name" value="EF-Tu_GTPase"/>
</dbReference>
<evidence type="ECO:0000256" key="7">
    <source>
        <dbReference type="ARBA" id="ARBA00025526"/>
    </source>
</evidence>
<dbReference type="PANTHER" id="PTHR43721">
    <property type="entry name" value="ELONGATION FACTOR TU-RELATED"/>
    <property type="match status" value="1"/>
</dbReference>
<feature type="region of interest" description="Disordered" evidence="9">
    <location>
        <begin position="605"/>
        <end position="625"/>
    </location>
</feature>
<dbReference type="InterPro" id="IPR036388">
    <property type="entry name" value="WH-like_DNA-bd_sf"/>
</dbReference>
<dbReference type="GO" id="GO:0003746">
    <property type="term" value="F:translation elongation factor activity"/>
    <property type="evidence" value="ECO:0007669"/>
    <property type="project" value="UniProtKB-KW"/>
</dbReference>
<dbReference type="EMBL" id="JANCLT010000002">
    <property type="protein sequence ID" value="MCP8968032.1"/>
    <property type="molecule type" value="Genomic_DNA"/>
</dbReference>
<organism evidence="11 12">
    <name type="scientific">Ectobacillus ponti</name>
    <dbReference type="NCBI Taxonomy" id="2961894"/>
    <lineage>
        <taxon>Bacteria</taxon>
        <taxon>Bacillati</taxon>
        <taxon>Bacillota</taxon>
        <taxon>Bacilli</taxon>
        <taxon>Bacillales</taxon>
        <taxon>Bacillaceae</taxon>
        <taxon>Ectobacillus</taxon>
    </lineage>
</organism>
<gene>
    <name evidence="11" type="primary">selB</name>
    <name evidence="11" type="ORF">NK662_05695</name>
</gene>
<feature type="compositionally biased region" description="Basic and acidic residues" evidence="9">
    <location>
        <begin position="605"/>
        <end position="615"/>
    </location>
</feature>
<dbReference type="PROSITE" id="PS51722">
    <property type="entry name" value="G_TR_2"/>
    <property type="match status" value="1"/>
</dbReference>
<evidence type="ECO:0000256" key="4">
    <source>
        <dbReference type="ARBA" id="ARBA00022741"/>
    </source>
</evidence>
<dbReference type="GO" id="GO:0001514">
    <property type="term" value="P:selenocysteine incorporation"/>
    <property type="evidence" value="ECO:0007669"/>
    <property type="project" value="InterPro"/>
</dbReference>
<evidence type="ECO:0000256" key="1">
    <source>
        <dbReference type="ARBA" id="ARBA00004496"/>
    </source>
</evidence>
<dbReference type="InterPro" id="IPR004161">
    <property type="entry name" value="EFTu-like_2"/>
</dbReference>
<proteinExistence type="predicted"/>
<evidence type="ECO:0000259" key="10">
    <source>
        <dbReference type="PROSITE" id="PS51722"/>
    </source>
</evidence>
<dbReference type="Pfam" id="PF03144">
    <property type="entry name" value="GTP_EFTU_D2"/>
    <property type="match status" value="1"/>
</dbReference>
<evidence type="ECO:0000313" key="12">
    <source>
        <dbReference type="Proteomes" id="UP001156102"/>
    </source>
</evidence>
<dbReference type="PANTHER" id="PTHR43721:SF22">
    <property type="entry name" value="ELONGATION FACTOR TU, MITOCHONDRIAL"/>
    <property type="match status" value="1"/>
</dbReference>
<dbReference type="GO" id="GO:0003723">
    <property type="term" value="F:RNA binding"/>
    <property type="evidence" value="ECO:0007669"/>
    <property type="project" value="InterPro"/>
</dbReference>
<comment type="subcellular location">
    <subcellularLocation>
        <location evidence="1">Cytoplasm</location>
    </subcellularLocation>
</comment>
<dbReference type="Gene3D" id="3.40.50.300">
    <property type="entry name" value="P-loop containing nucleotide triphosphate hydrolases"/>
    <property type="match status" value="1"/>
</dbReference>